<dbReference type="PROSITE" id="PS00137">
    <property type="entry name" value="SUBTILASE_HIS"/>
    <property type="match status" value="1"/>
</dbReference>
<feature type="compositionally biased region" description="Basic and acidic residues" evidence="6">
    <location>
        <begin position="12"/>
        <end position="25"/>
    </location>
</feature>
<evidence type="ECO:0000259" key="7">
    <source>
        <dbReference type="Pfam" id="PF00082"/>
    </source>
</evidence>
<gene>
    <name evidence="8" type="ORF">F1D05_07505</name>
</gene>
<feature type="compositionally biased region" description="Low complexity" evidence="6">
    <location>
        <begin position="387"/>
        <end position="399"/>
    </location>
</feature>
<dbReference type="InterPro" id="IPR051048">
    <property type="entry name" value="Peptidase_S8/S53_subtilisin"/>
</dbReference>
<dbReference type="EMBL" id="CP043661">
    <property type="protein sequence ID" value="QNE17783.1"/>
    <property type="molecule type" value="Genomic_DNA"/>
</dbReference>
<feature type="compositionally biased region" description="Basic residues" evidence="6">
    <location>
        <begin position="371"/>
        <end position="384"/>
    </location>
</feature>
<reference evidence="8 9" key="2">
    <citation type="journal article" date="2020" name="Microbiol. Resour. Announc.">
        <title>Antarctic desert soil bacteria exhibit high novel natural product potential, evaluated through long-read genome sequencing and comparative genomics.</title>
        <authorList>
            <person name="Benaud N."/>
            <person name="Edwards R.J."/>
            <person name="Amos T.G."/>
            <person name="D'Agostino P.M."/>
            <person name="Gutierrez-Chavez C."/>
            <person name="Montgomery K."/>
            <person name="Nicetic I."/>
            <person name="Ferrari B.C."/>
        </authorList>
    </citation>
    <scope>NUCLEOTIDE SEQUENCE [LARGE SCALE GENOMIC DNA]</scope>
    <source>
        <strain evidence="8 9">SPB151</strain>
    </source>
</reference>
<feature type="compositionally biased region" description="Basic residues" evidence="6">
    <location>
        <begin position="116"/>
        <end position="132"/>
    </location>
</feature>
<keyword evidence="3" id="KW-0378">Hydrolase</keyword>
<reference evidence="9" key="1">
    <citation type="submission" date="2019-09" db="EMBL/GenBank/DDBJ databases">
        <title>Antimicrobial potential of Antarctic Bacteria.</title>
        <authorList>
            <person name="Benaud N."/>
            <person name="Edwards R.J."/>
            <person name="Ferrari B.C."/>
        </authorList>
    </citation>
    <scope>NUCLEOTIDE SEQUENCE [LARGE SCALE GENOMIC DNA]</scope>
    <source>
        <strain evidence="9">SPB151</strain>
    </source>
</reference>
<feature type="region of interest" description="Disordered" evidence="6">
    <location>
        <begin position="364"/>
        <end position="399"/>
    </location>
</feature>
<keyword evidence="9" id="KW-1185">Reference proteome</keyword>
<evidence type="ECO:0000256" key="2">
    <source>
        <dbReference type="ARBA" id="ARBA00022670"/>
    </source>
</evidence>
<accession>A0A7G6WUW8</accession>
<feature type="compositionally biased region" description="Basic and acidic residues" evidence="6">
    <location>
        <begin position="32"/>
        <end position="53"/>
    </location>
</feature>
<dbReference type="PRINTS" id="PR00723">
    <property type="entry name" value="SUBTILISIN"/>
</dbReference>
<evidence type="ECO:0000256" key="5">
    <source>
        <dbReference type="PROSITE-ProRule" id="PRU01240"/>
    </source>
</evidence>
<dbReference type="InterPro" id="IPR036852">
    <property type="entry name" value="Peptidase_S8/S53_dom_sf"/>
</dbReference>
<evidence type="ECO:0000256" key="3">
    <source>
        <dbReference type="ARBA" id="ARBA00022801"/>
    </source>
</evidence>
<dbReference type="SUPFAM" id="SSF52743">
    <property type="entry name" value="Subtilisin-like"/>
    <property type="match status" value="1"/>
</dbReference>
<evidence type="ECO:0000256" key="1">
    <source>
        <dbReference type="ARBA" id="ARBA00011073"/>
    </source>
</evidence>
<organism evidence="8 9">
    <name type="scientific">Kribbella qitaiheensis</name>
    <dbReference type="NCBI Taxonomy" id="1544730"/>
    <lineage>
        <taxon>Bacteria</taxon>
        <taxon>Bacillati</taxon>
        <taxon>Actinomycetota</taxon>
        <taxon>Actinomycetes</taxon>
        <taxon>Propionibacteriales</taxon>
        <taxon>Kribbellaceae</taxon>
        <taxon>Kribbella</taxon>
    </lineage>
</organism>
<dbReference type="AlphaFoldDB" id="A0A7G6WUW8"/>
<protein>
    <submittedName>
        <fullName evidence="8">S8 family serine peptidase</fullName>
    </submittedName>
</protein>
<dbReference type="InterPro" id="IPR015500">
    <property type="entry name" value="Peptidase_S8_subtilisin-rel"/>
</dbReference>
<evidence type="ECO:0000313" key="8">
    <source>
        <dbReference type="EMBL" id="QNE17783.1"/>
    </source>
</evidence>
<comment type="similarity">
    <text evidence="1 5">Belongs to the peptidase S8 family.</text>
</comment>
<feature type="domain" description="Peptidase S8/S53" evidence="7">
    <location>
        <begin position="232"/>
        <end position="368"/>
    </location>
</feature>
<dbReference type="PANTHER" id="PTHR43399">
    <property type="entry name" value="SUBTILISIN-RELATED"/>
    <property type="match status" value="1"/>
</dbReference>
<feature type="region of interest" description="Disordered" evidence="6">
    <location>
        <begin position="1"/>
        <end position="134"/>
    </location>
</feature>
<dbReference type="GO" id="GO:0004252">
    <property type="term" value="F:serine-type endopeptidase activity"/>
    <property type="evidence" value="ECO:0007669"/>
    <property type="project" value="InterPro"/>
</dbReference>
<evidence type="ECO:0000256" key="6">
    <source>
        <dbReference type="SAM" id="MobiDB-lite"/>
    </source>
</evidence>
<comment type="caution">
    <text evidence="5">Lacks conserved residue(s) required for the propagation of feature annotation.</text>
</comment>
<evidence type="ECO:0000313" key="9">
    <source>
        <dbReference type="Proteomes" id="UP000515563"/>
    </source>
</evidence>
<dbReference type="GO" id="GO:0006508">
    <property type="term" value="P:proteolysis"/>
    <property type="evidence" value="ECO:0007669"/>
    <property type="project" value="UniProtKB-KW"/>
</dbReference>
<dbReference type="InterPro" id="IPR022398">
    <property type="entry name" value="Peptidase_S8_His-AS"/>
</dbReference>
<dbReference type="Gene3D" id="3.40.50.200">
    <property type="entry name" value="Peptidase S8/S53 domain"/>
    <property type="match status" value="1"/>
</dbReference>
<sequence>MNLVPTPQPRARRSDRIRPGGRDRLGTAGRRRPTEHTRYFGTHGRRDLREATRRHPCHRRQGDLRPRCRRRLHDRGEGRSRPGRDGVPQDCPRQPAVGRPARRHSTDRLGRSRPAPVRRRAARGSRPRRRVRTPLPLLVQYSGQARAVRSALPEGTEVKRELPLVDAVAIGQERSQAGDLWWSRTNSPRAKRGTGLAGTVKKGWLDGGIKPNLDRSVPQIGAPAAGTIGATGKGVKVAILDSGYDATHPDLNGRVIATKGFTDDDDVVARIGHGTHVASTVAGSGAASGGRYRGVAPDADLLIGKVCGDRNCELSDIIEGMQWAASEGARVANLSIGGGPTDGTDIVAQAVNELTASSGTLFVASPGSPTSRRRATISSRRGRPAYRSIRSPSTRRTPSCPVLRWPLRG</sequence>
<dbReference type="Proteomes" id="UP000515563">
    <property type="component" value="Chromosome"/>
</dbReference>
<dbReference type="InterPro" id="IPR000209">
    <property type="entry name" value="Peptidase_S8/S53_dom"/>
</dbReference>
<feature type="compositionally biased region" description="Basic and acidic residues" evidence="6">
    <location>
        <begin position="74"/>
        <end position="84"/>
    </location>
</feature>
<dbReference type="Pfam" id="PF00082">
    <property type="entry name" value="Peptidase_S8"/>
    <property type="match status" value="1"/>
</dbReference>
<proteinExistence type="inferred from homology"/>
<dbReference type="PROSITE" id="PS51892">
    <property type="entry name" value="SUBTILASE"/>
    <property type="match status" value="1"/>
</dbReference>
<keyword evidence="4" id="KW-0720">Serine protease</keyword>
<dbReference type="PANTHER" id="PTHR43399:SF4">
    <property type="entry name" value="CELL WALL-ASSOCIATED PROTEASE"/>
    <property type="match status" value="1"/>
</dbReference>
<keyword evidence="2" id="KW-0645">Protease</keyword>
<name>A0A7G6WUW8_9ACTN</name>
<dbReference type="KEGG" id="kqi:F1D05_07505"/>
<evidence type="ECO:0000256" key="4">
    <source>
        <dbReference type="ARBA" id="ARBA00022825"/>
    </source>
</evidence>